<dbReference type="OrthoDB" id="7596945at2"/>
<evidence type="ECO:0000313" key="3">
    <source>
        <dbReference type="Proteomes" id="UP000198281"/>
    </source>
</evidence>
<dbReference type="InterPro" id="IPR049805">
    <property type="entry name" value="Lasso_benenodin"/>
</dbReference>
<gene>
    <name evidence="2" type="ORF">SAMN06295912_12121</name>
</gene>
<dbReference type="Pfam" id="PF24178">
    <property type="entry name" value="Subterisin"/>
    <property type="match status" value="1"/>
</dbReference>
<dbReference type="Proteomes" id="UP000198281">
    <property type="component" value="Unassembled WGS sequence"/>
</dbReference>
<feature type="region of interest" description="Disordered" evidence="1">
    <location>
        <begin position="1"/>
        <end position="43"/>
    </location>
</feature>
<sequence>MERIHEHDELIDLGTASVETRGPWGPRFDPGAGEVLIPGISDD</sequence>
<dbReference type="RefSeq" id="WP_144033815.1">
    <property type="nucleotide sequence ID" value="NZ_FZOS01000021.1"/>
</dbReference>
<organism evidence="2 3">
    <name type="scientific">Edaphosphingomonas laterariae</name>
    <dbReference type="NCBI Taxonomy" id="861865"/>
    <lineage>
        <taxon>Bacteria</taxon>
        <taxon>Pseudomonadati</taxon>
        <taxon>Pseudomonadota</taxon>
        <taxon>Alphaproteobacteria</taxon>
        <taxon>Sphingomonadales</taxon>
        <taxon>Rhizorhabdaceae</taxon>
        <taxon>Edaphosphingomonas</taxon>
    </lineage>
</organism>
<evidence type="ECO:0000313" key="2">
    <source>
        <dbReference type="EMBL" id="SNS88021.1"/>
    </source>
</evidence>
<accession>A0A239I3G1</accession>
<proteinExistence type="predicted"/>
<dbReference type="EMBL" id="FZOS01000021">
    <property type="protein sequence ID" value="SNS88021.1"/>
    <property type="molecule type" value="Genomic_DNA"/>
</dbReference>
<protein>
    <submittedName>
        <fullName evidence="2">Uncharacterized protein</fullName>
    </submittedName>
</protein>
<dbReference type="NCBIfam" id="NF033522">
    <property type="entry name" value="lasso_benenodin"/>
    <property type="match status" value="1"/>
</dbReference>
<dbReference type="AlphaFoldDB" id="A0A239I3G1"/>
<reference evidence="3" key="1">
    <citation type="submission" date="2017-06" db="EMBL/GenBank/DDBJ databases">
        <authorList>
            <person name="Varghese N."/>
            <person name="Submissions S."/>
        </authorList>
    </citation>
    <scope>NUCLEOTIDE SEQUENCE [LARGE SCALE GENOMIC DNA]</scope>
    <source>
        <strain evidence="3">LNB2</strain>
    </source>
</reference>
<evidence type="ECO:0000256" key="1">
    <source>
        <dbReference type="SAM" id="MobiDB-lite"/>
    </source>
</evidence>
<keyword evidence="3" id="KW-1185">Reference proteome</keyword>
<name>A0A239I3G1_9SPHN</name>
<feature type="compositionally biased region" description="Basic and acidic residues" evidence="1">
    <location>
        <begin position="1"/>
        <end position="10"/>
    </location>
</feature>